<keyword evidence="3" id="KW-1185">Reference proteome</keyword>
<dbReference type="Proteomes" id="UP000015106">
    <property type="component" value="Chromosome 7"/>
</dbReference>
<reference evidence="3" key="1">
    <citation type="journal article" date="2013" name="Nature">
        <title>Draft genome of the wheat A-genome progenitor Triticum urartu.</title>
        <authorList>
            <person name="Ling H.Q."/>
            <person name="Zhao S."/>
            <person name="Liu D."/>
            <person name="Wang J."/>
            <person name="Sun H."/>
            <person name="Zhang C."/>
            <person name="Fan H."/>
            <person name="Li D."/>
            <person name="Dong L."/>
            <person name="Tao Y."/>
            <person name="Gao C."/>
            <person name="Wu H."/>
            <person name="Li Y."/>
            <person name="Cui Y."/>
            <person name="Guo X."/>
            <person name="Zheng S."/>
            <person name="Wang B."/>
            <person name="Yu K."/>
            <person name="Liang Q."/>
            <person name="Yang W."/>
            <person name="Lou X."/>
            <person name="Chen J."/>
            <person name="Feng M."/>
            <person name="Jian J."/>
            <person name="Zhang X."/>
            <person name="Luo G."/>
            <person name="Jiang Y."/>
            <person name="Liu J."/>
            <person name="Wang Z."/>
            <person name="Sha Y."/>
            <person name="Zhang B."/>
            <person name="Wu H."/>
            <person name="Tang D."/>
            <person name="Shen Q."/>
            <person name="Xue P."/>
            <person name="Zou S."/>
            <person name="Wang X."/>
            <person name="Liu X."/>
            <person name="Wang F."/>
            <person name="Yang Y."/>
            <person name="An X."/>
            <person name="Dong Z."/>
            <person name="Zhang K."/>
            <person name="Zhang X."/>
            <person name="Luo M.C."/>
            <person name="Dvorak J."/>
            <person name="Tong Y."/>
            <person name="Wang J."/>
            <person name="Yang H."/>
            <person name="Li Z."/>
            <person name="Wang D."/>
            <person name="Zhang A."/>
            <person name="Wang J."/>
        </authorList>
    </citation>
    <scope>NUCLEOTIDE SEQUENCE</scope>
    <source>
        <strain evidence="3">cv. G1812</strain>
    </source>
</reference>
<dbReference type="Gramene" id="TuG1812G0700000574.01.T01">
    <property type="protein sequence ID" value="TuG1812G0700000574.01.T01.cds257020"/>
    <property type="gene ID" value="TuG1812G0700000574.01"/>
</dbReference>
<organism evidence="2 3">
    <name type="scientific">Triticum urartu</name>
    <name type="common">Red wild einkorn</name>
    <name type="synonym">Crithodium urartu</name>
    <dbReference type="NCBI Taxonomy" id="4572"/>
    <lineage>
        <taxon>Eukaryota</taxon>
        <taxon>Viridiplantae</taxon>
        <taxon>Streptophyta</taxon>
        <taxon>Embryophyta</taxon>
        <taxon>Tracheophyta</taxon>
        <taxon>Spermatophyta</taxon>
        <taxon>Magnoliopsida</taxon>
        <taxon>Liliopsida</taxon>
        <taxon>Poales</taxon>
        <taxon>Poaceae</taxon>
        <taxon>BOP clade</taxon>
        <taxon>Pooideae</taxon>
        <taxon>Triticodae</taxon>
        <taxon>Triticeae</taxon>
        <taxon>Triticinae</taxon>
        <taxon>Triticum</taxon>
    </lineage>
</organism>
<dbReference type="EnsemblPlants" id="TuG1812G0700000574.01.T01">
    <property type="protein sequence ID" value="TuG1812G0700000574.01.T01.cds257020"/>
    <property type="gene ID" value="TuG1812G0700000574.01"/>
</dbReference>
<name>A0A8R7QYN8_TRIUA</name>
<evidence type="ECO:0000256" key="1">
    <source>
        <dbReference type="SAM" id="Phobius"/>
    </source>
</evidence>
<accession>A0A8R7QYN8</accession>
<keyword evidence="1" id="KW-1133">Transmembrane helix</keyword>
<evidence type="ECO:0000313" key="2">
    <source>
        <dbReference type="EnsemblPlants" id="TuG1812G0700000574.01.T01.cds257020"/>
    </source>
</evidence>
<reference evidence="2" key="2">
    <citation type="submission" date="2018-03" db="EMBL/GenBank/DDBJ databases">
        <title>The Triticum urartu genome reveals the dynamic nature of wheat genome evolution.</title>
        <authorList>
            <person name="Ling H."/>
            <person name="Ma B."/>
            <person name="Shi X."/>
            <person name="Liu H."/>
            <person name="Dong L."/>
            <person name="Sun H."/>
            <person name="Cao Y."/>
            <person name="Gao Q."/>
            <person name="Zheng S."/>
            <person name="Li Y."/>
            <person name="Yu Y."/>
            <person name="Du H."/>
            <person name="Qi M."/>
            <person name="Li Y."/>
            <person name="Yu H."/>
            <person name="Cui Y."/>
            <person name="Wang N."/>
            <person name="Chen C."/>
            <person name="Wu H."/>
            <person name="Zhao Y."/>
            <person name="Zhang J."/>
            <person name="Li Y."/>
            <person name="Zhou W."/>
            <person name="Zhang B."/>
            <person name="Hu W."/>
            <person name="Eijk M."/>
            <person name="Tang J."/>
            <person name="Witsenboer H."/>
            <person name="Zhao S."/>
            <person name="Li Z."/>
            <person name="Zhang A."/>
            <person name="Wang D."/>
            <person name="Liang C."/>
        </authorList>
    </citation>
    <scope>NUCLEOTIDE SEQUENCE [LARGE SCALE GENOMIC DNA]</scope>
    <source>
        <strain evidence="2">cv. G1812</strain>
    </source>
</reference>
<keyword evidence="1" id="KW-0812">Transmembrane</keyword>
<proteinExistence type="predicted"/>
<evidence type="ECO:0000313" key="3">
    <source>
        <dbReference type="Proteomes" id="UP000015106"/>
    </source>
</evidence>
<dbReference type="AlphaFoldDB" id="A0A8R7QYN8"/>
<reference evidence="2" key="3">
    <citation type="submission" date="2022-06" db="UniProtKB">
        <authorList>
            <consortium name="EnsemblPlants"/>
        </authorList>
    </citation>
    <scope>IDENTIFICATION</scope>
</reference>
<protein>
    <submittedName>
        <fullName evidence="2">Uncharacterized protein</fullName>
    </submittedName>
</protein>
<feature type="transmembrane region" description="Helical" evidence="1">
    <location>
        <begin position="15"/>
        <end position="38"/>
    </location>
</feature>
<keyword evidence="1" id="KW-0472">Membrane</keyword>
<sequence>MVFLVAELRSSWDIVTLYSVLICLVIASATQIFLGYCISAVWNRILSMACPILKYFVRELQCSKSTCNSVCAHPHRHWCRLLGCG</sequence>